<dbReference type="Pfam" id="PF03732">
    <property type="entry name" value="Retrotrans_gag"/>
    <property type="match status" value="1"/>
</dbReference>
<proteinExistence type="predicted"/>
<organism evidence="2 3">
    <name type="scientific">Abeliophyllum distichum</name>
    <dbReference type="NCBI Taxonomy" id="126358"/>
    <lineage>
        <taxon>Eukaryota</taxon>
        <taxon>Viridiplantae</taxon>
        <taxon>Streptophyta</taxon>
        <taxon>Embryophyta</taxon>
        <taxon>Tracheophyta</taxon>
        <taxon>Spermatophyta</taxon>
        <taxon>Magnoliopsida</taxon>
        <taxon>eudicotyledons</taxon>
        <taxon>Gunneridae</taxon>
        <taxon>Pentapetalae</taxon>
        <taxon>asterids</taxon>
        <taxon>lamiids</taxon>
        <taxon>Lamiales</taxon>
        <taxon>Oleaceae</taxon>
        <taxon>Forsythieae</taxon>
        <taxon>Abeliophyllum</taxon>
    </lineage>
</organism>
<dbReference type="PANTHER" id="PTHR33223:SF10">
    <property type="entry name" value="AMINOTRANSFERASE-LIKE PLANT MOBILE DOMAIN-CONTAINING PROTEIN"/>
    <property type="match status" value="1"/>
</dbReference>
<sequence length="258" mass="29838">MPQMTSYEEGNDPVGHLDRYTFWMELQGANEAIMCRAFPLTFRNRAMRWFKKLPQHSIQSWNDMSSQFISTFMGARARSTPNDHLVSIKQGRIESLRSYMDRFSKRIVEVDKISDDAALMAVLSVGGSQHLEGSKRQRHKLTREAHTSYLVLSSAIAKSDEEKFSFSKEDASHVLQPHSDALVITMPVSRINIHQTLVDDGSSVNVLYLRTFRQIEIDVRHVRPFTKPLKEFTEDYVNPKRQITLVVELELHHRRPPI</sequence>
<dbReference type="InterPro" id="IPR005162">
    <property type="entry name" value="Retrotrans_gag_dom"/>
</dbReference>
<accession>A0ABD1V547</accession>
<comment type="caution">
    <text evidence="2">The sequence shown here is derived from an EMBL/GenBank/DDBJ whole genome shotgun (WGS) entry which is preliminary data.</text>
</comment>
<keyword evidence="3" id="KW-1185">Reference proteome</keyword>
<evidence type="ECO:0000259" key="1">
    <source>
        <dbReference type="Pfam" id="PF03732"/>
    </source>
</evidence>
<evidence type="ECO:0000313" key="2">
    <source>
        <dbReference type="EMBL" id="KAL2531725.1"/>
    </source>
</evidence>
<dbReference type="AlphaFoldDB" id="A0ABD1V547"/>
<feature type="domain" description="Retrotransposon gag" evidence="1">
    <location>
        <begin position="37"/>
        <end position="122"/>
    </location>
</feature>
<evidence type="ECO:0000313" key="3">
    <source>
        <dbReference type="Proteomes" id="UP001604336"/>
    </source>
</evidence>
<gene>
    <name evidence="2" type="ORF">Adt_05076</name>
</gene>
<reference evidence="3" key="1">
    <citation type="submission" date="2024-07" db="EMBL/GenBank/DDBJ databases">
        <title>Two chromosome-level genome assemblies of Korean endemic species Abeliophyllum distichum and Forsythia ovata (Oleaceae).</title>
        <authorList>
            <person name="Jang H."/>
        </authorList>
    </citation>
    <scope>NUCLEOTIDE SEQUENCE [LARGE SCALE GENOMIC DNA]</scope>
</reference>
<dbReference type="EMBL" id="JBFOLK010000002">
    <property type="protein sequence ID" value="KAL2531725.1"/>
    <property type="molecule type" value="Genomic_DNA"/>
</dbReference>
<dbReference type="PANTHER" id="PTHR33223">
    <property type="entry name" value="CCHC-TYPE DOMAIN-CONTAINING PROTEIN"/>
    <property type="match status" value="1"/>
</dbReference>
<dbReference type="Proteomes" id="UP001604336">
    <property type="component" value="Unassembled WGS sequence"/>
</dbReference>
<name>A0ABD1V547_9LAMI</name>
<protein>
    <submittedName>
        <fullName evidence="2">Ribonuclease H</fullName>
    </submittedName>
</protein>